<dbReference type="GO" id="GO:0016298">
    <property type="term" value="F:lipase activity"/>
    <property type="evidence" value="ECO:0007669"/>
    <property type="project" value="InterPro"/>
</dbReference>
<evidence type="ECO:0000256" key="4">
    <source>
        <dbReference type="ARBA" id="ARBA00023180"/>
    </source>
</evidence>
<dbReference type="Gene3D" id="3.40.50.1110">
    <property type="entry name" value="SGNH hydrolase"/>
    <property type="match status" value="1"/>
</dbReference>
<dbReference type="InterPro" id="IPR001087">
    <property type="entry name" value="GDSL"/>
</dbReference>
<reference evidence="6" key="1">
    <citation type="submission" date="2020-01" db="EMBL/GenBank/DDBJ databases">
        <title>Genome sequence of Kobresia littledalei, the first chromosome-level genome in the family Cyperaceae.</title>
        <authorList>
            <person name="Qu G."/>
        </authorList>
    </citation>
    <scope>NUCLEOTIDE SEQUENCE</scope>
    <source>
        <strain evidence="6">C.B.Clarke</strain>
        <tissue evidence="6">Leaf</tissue>
    </source>
</reference>
<dbReference type="CDD" id="cd01837">
    <property type="entry name" value="SGNH_plant_lipase_like"/>
    <property type="match status" value="1"/>
</dbReference>
<dbReference type="SUPFAM" id="SSF52266">
    <property type="entry name" value="SGNH hydrolase"/>
    <property type="match status" value="1"/>
</dbReference>
<dbReference type="PANTHER" id="PTHR22835">
    <property type="entry name" value="ZINC FINGER FYVE DOMAIN CONTAINING PROTEIN"/>
    <property type="match status" value="1"/>
</dbReference>
<keyword evidence="5" id="KW-0472">Membrane</keyword>
<comment type="caution">
    <text evidence="6">The sequence shown here is derived from an EMBL/GenBank/DDBJ whole genome shotgun (WGS) entry which is preliminary data.</text>
</comment>
<evidence type="ECO:0000256" key="2">
    <source>
        <dbReference type="ARBA" id="ARBA00022729"/>
    </source>
</evidence>
<sequence>MSLNGTRGLNSYNIISYLFFKLTILLLSGAHLCHGCYPRMFIFGDSLTDTGNYLSIFGDAPMLPYGQTFFHKATGRWSDGRVFPDFIAKELGMSLPLAYLNGKTAEDFLYGANFAVGGATAMNHSFFQEKGITAADPRMGFLALQVQWFKQLLTLLCPQSDCRNILESSLFLVGEIGVNDYHIPTSLVPFDEIRTFVPHVIQAIGAGIKELIELGAKTLVVPGIIPFGCTPLYLTMYRTKNNEDYDEETGCMKWLNEFSDHHEKLLKEELNNLQRLYPDATIIHADYNGASLDIFKSAERYGKFSEFYCNCL</sequence>
<dbReference type="GO" id="GO:0006629">
    <property type="term" value="P:lipid metabolic process"/>
    <property type="evidence" value="ECO:0007669"/>
    <property type="project" value="InterPro"/>
</dbReference>
<comment type="similarity">
    <text evidence="1">Belongs to the 'GDSL' lipolytic enzyme family.</text>
</comment>
<proteinExistence type="inferred from homology"/>
<gene>
    <name evidence="6" type="ORF">FCM35_KLT15369</name>
</gene>
<keyword evidence="5" id="KW-0812">Transmembrane</keyword>
<evidence type="ECO:0000256" key="5">
    <source>
        <dbReference type="SAM" id="Phobius"/>
    </source>
</evidence>
<feature type="transmembrane region" description="Helical" evidence="5">
    <location>
        <begin position="12"/>
        <end position="32"/>
    </location>
</feature>
<keyword evidence="5" id="KW-1133">Transmembrane helix</keyword>
<dbReference type="OrthoDB" id="786368at2759"/>
<dbReference type="Proteomes" id="UP000623129">
    <property type="component" value="Unassembled WGS sequence"/>
</dbReference>
<keyword evidence="4" id="KW-0325">Glycoprotein</keyword>
<dbReference type="Pfam" id="PF00657">
    <property type="entry name" value="Lipase_GDSL"/>
    <property type="match status" value="1"/>
</dbReference>
<organism evidence="6 7">
    <name type="scientific">Carex littledalei</name>
    <dbReference type="NCBI Taxonomy" id="544730"/>
    <lineage>
        <taxon>Eukaryota</taxon>
        <taxon>Viridiplantae</taxon>
        <taxon>Streptophyta</taxon>
        <taxon>Embryophyta</taxon>
        <taxon>Tracheophyta</taxon>
        <taxon>Spermatophyta</taxon>
        <taxon>Magnoliopsida</taxon>
        <taxon>Liliopsida</taxon>
        <taxon>Poales</taxon>
        <taxon>Cyperaceae</taxon>
        <taxon>Cyperoideae</taxon>
        <taxon>Cariceae</taxon>
        <taxon>Carex</taxon>
        <taxon>Carex subgen. Euthyceras</taxon>
    </lineage>
</organism>
<keyword evidence="2" id="KW-0732">Signal</keyword>
<dbReference type="EMBL" id="SWLB01000003">
    <property type="protein sequence ID" value="KAF3339598.1"/>
    <property type="molecule type" value="Genomic_DNA"/>
</dbReference>
<protein>
    <submittedName>
        <fullName evidence="6">GDSL esterase/lipase</fullName>
    </submittedName>
</protein>
<accession>A0A833VXE8</accession>
<dbReference type="AlphaFoldDB" id="A0A833VXE8"/>
<keyword evidence="3" id="KW-0378">Hydrolase</keyword>
<evidence type="ECO:0000256" key="3">
    <source>
        <dbReference type="ARBA" id="ARBA00022801"/>
    </source>
</evidence>
<dbReference type="PANTHER" id="PTHR22835:SF663">
    <property type="entry name" value="LIPASE-LIKE"/>
    <property type="match status" value="1"/>
</dbReference>
<dbReference type="PROSITE" id="PS01098">
    <property type="entry name" value="LIPASE_GDSL_SER"/>
    <property type="match status" value="1"/>
</dbReference>
<evidence type="ECO:0000256" key="1">
    <source>
        <dbReference type="ARBA" id="ARBA00008668"/>
    </source>
</evidence>
<dbReference type="InterPro" id="IPR008265">
    <property type="entry name" value="Lipase_GDSL_AS"/>
</dbReference>
<name>A0A833VXE8_9POAL</name>
<dbReference type="InterPro" id="IPR035669">
    <property type="entry name" value="SGNH_plant_lipase-like"/>
</dbReference>
<evidence type="ECO:0000313" key="6">
    <source>
        <dbReference type="EMBL" id="KAF3339598.1"/>
    </source>
</evidence>
<keyword evidence="7" id="KW-1185">Reference proteome</keyword>
<evidence type="ECO:0000313" key="7">
    <source>
        <dbReference type="Proteomes" id="UP000623129"/>
    </source>
</evidence>
<dbReference type="InterPro" id="IPR036514">
    <property type="entry name" value="SGNH_hydro_sf"/>
</dbReference>